<dbReference type="SUPFAM" id="SSF47413">
    <property type="entry name" value="lambda repressor-like DNA-binding domains"/>
    <property type="match status" value="1"/>
</dbReference>
<dbReference type="InterPro" id="IPR003350">
    <property type="entry name" value="CUT_dom"/>
</dbReference>
<evidence type="ECO:0000256" key="8">
    <source>
        <dbReference type="PROSITE-ProRule" id="PRU00108"/>
    </source>
</evidence>
<dbReference type="InterPro" id="IPR001356">
    <property type="entry name" value="HD"/>
</dbReference>
<dbReference type="InterPro" id="IPR010982">
    <property type="entry name" value="Lambda_DNA-bd_dom_sf"/>
</dbReference>
<comment type="caution">
    <text evidence="14">The sequence shown here is derived from an EMBL/GenBank/DDBJ whole genome shotgun (WGS) entry which is preliminary data.</text>
</comment>
<evidence type="ECO:0000256" key="2">
    <source>
        <dbReference type="ARBA" id="ARBA00008190"/>
    </source>
</evidence>
<dbReference type="KEGG" id="crq:GCK72_021332"/>
<dbReference type="Proteomes" id="UP000483820">
    <property type="component" value="Chromosome V"/>
</dbReference>
<dbReference type="PANTHER" id="PTHR14057">
    <property type="entry name" value="TRANSCRIPTION FACTOR ONECUT"/>
    <property type="match status" value="1"/>
</dbReference>
<evidence type="ECO:0000313" key="14">
    <source>
        <dbReference type="EMBL" id="KAF1754768.1"/>
    </source>
</evidence>
<proteinExistence type="inferred from homology"/>
<dbReference type="PROSITE" id="PS51042">
    <property type="entry name" value="CUT"/>
    <property type="match status" value="1"/>
</dbReference>
<evidence type="ECO:0000313" key="15">
    <source>
        <dbReference type="Proteomes" id="UP000483820"/>
    </source>
</evidence>
<name>A0A6A5GHV4_CAERE</name>
<dbReference type="CTD" id="9807527"/>
<feature type="compositionally biased region" description="Acidic residues" evidence="11">
    <location>
        <begin position="175"/>
        <end position="188"/>
    </location>
</feature>
<feature type="DNA-binding region" description="Homeobox" evidence="8">
    <location>
        <begin position="314"/>
        <end position="373"/>
    </location>
</feature>
<evidence type="ECO:0000256" key="4">
    <source>
        <dbReference type="ARBA" id="ARBA00023125"/>
    </source>
</evidence>
<accession>A0A6A5GHV4</accession>
<gene>
    <name evidence="14" type="ORF">GCK72_021332</name>
</gene>
<dbReference type="PANTHER" id="PTHR14057:SF32">
    <property type="entry name" value="HOMEOBOX PROTEIN CEH-21-RELATED"/>
    <property type="match status" value="1"/>
</dbReference>
<organism evidence="14 15">
    <name type="scientific">Caenorhabditis remanei</name>
    <name type="common">Caenorhabditis vulgaris</name>
    <dbReference type="NCBI Taxonomy" id="31234"/>
    <lineage>
        <taxon>Eukaryota</taxon>
        <taxon>Metazoa</taxon>
        <taxon>Ecdysozoa</taxon>
        <taxon>Nematoda</taxon>
        <taxon>Chromadorea</taxon>
        <taxon>Rhabditida</taxon>
        <taxon>Rhabditina</taxon>
        <taxon>Rhabditomorpha</taxon>
        <taxon>Rhabditoidea</taxon>
        <taxon>Rhabditidae</taxon>
        <taxon>Peloderinae</taxon>
        <taxon>Caenorhabditis</taxon>
    </lineage>
</organism>
<dbReference type="InterPro" id="IPR009057">
    <property type="entry name" value="Homeodomain-like_sf"/>
</dbReference>
<evidence type="ECO:0000256" key="1">
    <source>
        <dbReference type="ARBA" id="ARBA00004123"/>
    </source>
</evidence>
<keyword evidence="3 10" id="KW-0805">Transcription regulation</keyword>
<dbReference type="GO" id="GO:0000978">
    <property type="term" value="F:RNA polymerase II cis-regulatory region sequence-specific DNA binding"/>
    <property type="evidence" value="ECO:0007669"/>
    <property type="project" value="TreeGrafter"/>
</dbReference>
<feature type="domain" description="CUT" evidence="13">
    <location>
        <begin position="215"/>
        <end position="301"/>
    </location>
</feature>
<dbReference type="AlphaFoldDB" id="A0A6A5GHV4"/>
<evidence type="ECO:0000256" key="10">
    <source>
        <dbReference type="RuleBase" id="RU361129"/>
    </source>
</evidence>
<sequence length="377" mass="44741">MMSARGFNIPGPWHLKEEDREQWMIENYGYSKASFVYEVEDPLRGPLDPLRNHEDLFQEDIEDHEFIGNLEETTNARNWSIRNADGTEVPSHRINYAHMKTWTDEDDAWLYRENTEDTHKFVGNLETAREEYMRKQYPADFEPLYAEETSRRIDYAHMMNSTDEDDGWLNREMPEDQDSSESEIEESDVVSQIQKQKSRRRSKKSSTVTTDASDPLNAPTPDYIDTKPLCGTVWSILKEYGISQTLFANVVAQRRQGTMSDLLRNPRDWFKMKSGRDVYRRMYNWVRMAAHERLEILNRDTLPVEPRRKKLTDGRSKRHTFKPEEKAMLQAVFARNERPDEDEMYEIAKQLDVKYDIIRIYFTNARRRKSNVPSRIQ</sequence>
<dbReference type="GeneID" id="9807527"/>
<dbReference type="GO" id="GO:0000981">
    <property type="term" value="F:DNA-binding transcription factor activity, RNA polymerase II-specific"/>
    <property type="evidence" value="ECO:0007669"/>
    <property type="project" value="TreeGrafter"/>
</dbReference>
<keyword evidence="7 8" id="KW-0539">Nucleus</keyword>
<evidence type="ECO:0000256" key="9">
    <source>
        <dbReference type="RuleBase" id="RU000682"/>
    </source>
</evidence>
<keyword evidence="5 8" id="KW-0371">Homeobox</keyword>
<dbReference type="PROSITE" id="PS50071">
    <property type="entry name" value="HOMEOBOX_2"/>
    <property type="match status" value="1"/>
</dbReference>
<feature type="region of interest" description="Disordered" evidence="11">
    <location>
        <begin position="161"/>
        <end position="222"/>
    </location>
</feature>
<dbReference type="Pfam" id="PF02376">
    <property type="entry name" value="CUT"/>
    <property type="match status" value="1"/>
</dbReference>
<dbReference type="RefSeq" id="XP_003095262.2">
    <property type="nucleotide sequence ID" value="XM_003095214.2"/>
</dbReference>
<dbReference type="CDD" id="cd00086">
    <property type="entry name" value="homeodomain"/>
    <property type="match status" value="1"/>
</dbReference>
<dbReference type="Gene3D" id="1.10.260.40">
    <property type="entry name" value="lambda repressor-like DNA-binding domains"/>
    <property type="match status" value="1"/>
</dbReference>
<dbReference type="Pfam" id="PF00046">
    <property type="entry name" value="Homeodomain"/>
    <property type="match status" value="1"/>
</dbReference>
<evidence type="ECO:0000256" key="5">
    <source>
        <dbReference type="ARBA" id="ARBA00023155"/>
    </source>
</evidence>
<evidence type="ECO:0000256" key="7">
    <source>
        <dbReference type="ARBA" id="ARBA00023242"/>
    </source>
</evidence>
<evidence type="ECO:0000256" key="11">
    <source>
        <dbReference type="SAM" id="MobiDB-lite"/>
    </source>
</evidence>
<keyword evidence="4 8" id="KW-0238">DNA-binding</keyword>
<comment type="subcellular location">
    <subcellularLocation>
        <location evidence="1 8 9">Nucleus</location>
    </subcellularLocation>
</comment>
<dbReference type="InterPro" id="IPR051649">
    <property type="entry name" value="CUT_Homeobox"/>
</dbReference>
<evidence type="ECO:0000259" key="13">
    <source>
        <dbReference type="PROSITE" id="PS51042"/>
    </source>
</evidence>
<dbReference type="Gene3D" id="1.10.10.60">
    <property type="entry name" value="Homeodomain-like"/>
    <property type="match status" value="1"/>
</dbReference>
<dbReference type="EMBL" id="WUAV01000005">
    <property type="protein sequence ID" value="KAF1754768.1"/>
    <property type="molecule type" value="Genomic_DNA"/>
</dbReference>
<feature type="domain" description="Homeobox" evidence="12">
    <location>
        <begin position="312"/>
        <end position="372"/>
    </location>
</feature>
<keyword evidence="6 10" id="KW-0804">Transcription</keyword>
<dbReference type="SMART" id="SM00389">
    <property type="entry name" value="HOX"/>
    <property type="match status" value="1"/>
</dbReference>
<dbReference type="SMART" id="SM01109">
    <property type="entry name" value="CUT"/>
    <property type="match status" value="1"/>
</dbReference>
<evidence type="ECO:0000256" key="6">
    <source>
        <dbReference type="ARBA" id="ARBA00023163"/>
    </source>
</evidence>
<dbReference type="FunFam" id="1.10.260.40:FF:000005">
    <property type="entry name" value="One cut domain family member"/>
    <property type="match status" value="1"/>
</dbReference>
<evidence type="ECO:0000256" key="3">
    <source>
        <dbReference type="ARBA" id="ARBA00023015"/>
    </source>
</evidence>
<dbReference type="SUPFAM" id="SSF46689">
    <property type="entry name" value="Homeodomain-like"/>
    <property type="match status" value="1"/>
</dbReference>
<dbReference type="GO" id="GO:0005634">
    <property type="term" value="C:nucleus"/>
    <property type="evidence" value="ECO:0007669"/>
    <property type="project" value="UniProtKB-SubCell"/>
</dbReference>
<reference evidence="14 15" key="1">
    <citation type="submission" date="2019-12" db="EMBL/GenBank/DDBJ databases">
        <title>Chromosome-level assembly of the Caenorhabditis remanei genome.</title>
        <authorList>
            <person name="Teterina A.A."/>
            <person name="Willis J.H."/>
            <person name="Phillips P.C."/>
        </authorList>
    </citation>
    <scope>NUCLEOTIDE SEQUENCE [LARGE SCALE GENOMIC DNA]</scope>
    <source>
        <strain evidence="14 15">PX506</strain>
        <tissue evidence="14">Whole organism</tissue>
    </source>
</reference>
<comment type="similarity">
    <text evidence="2 10">Belongs to the CUT homeobox family.</text>
</comment>
<evidence type="ECO:0000259" key="12">
    <source>
        <dbReference type="PROSITE" id="PS50071"/>
    </source>
</evidence>
<protein>
    <recommendedName>
        <fullName evidence="10">One cut domain family member</fullName>
    </recommendedName>
</protein>